<accession>A0ABW6G7G6</accession>
<dbReference type="InterPro" id="IPR045825">
    <property type="entry name" value="RamS"/>
</dbReference>
<reference evidence="1 3" key="1">
    <citation type="submission" date="2024-09" db="EMBL/GenBank/DDBJ databases">
        <title>The Natural Products Discovery Center: Release of the First 8490 Sequenced Strains for Exploring Actinobacteria Biosynthetic Diversity.</title>
        <authorList>
            <person name="Kalkreuter E."/>
            <person name="Kautsar S.A."/>
            <person name="Yang D."/>
            <person name="Bader C.D."/>
            <person name="Teijaro C.N."/>
            <person name="Fluegel L."/>
            <person name="Davis C.M."/>
            <person name="Simpson J.R."/>
            <person name="Lauterbach L."/>
            <person name="Steele A.D."/>
            <person name="Gui C."/>
            <person name="Meng S."/>
            <person name="Li G."/>
            <person name="Viehrig K."/>
            <person name="Ye F."/>
            <person name="Su P."/>
            <person name="Kiefer A.F."/>
            <person name="Nichols A."/>
            <person name="Cepeda A.J."/>
            <person name="Yan W."/>
            <person name="Fan B."/>
            <person name="Jiang Y."/>
            <person name="Adhikari A."/>
            <person name="Zheng C.-J."/>
            <person name="Schuster L."/>
            <person name="Cowan T.M."/>
            <person name="Smanski M.J."/>
            <person name="Chevrette M.G."/>
            <person name="De Carvalho L.P.S."/>
            <person name="Shen B."/>
        </authorList>
    </citation>
    <scope>NUCLEOTIDE SEQUENCE [LARGE SCALE GENOMIC DNA]</scope>
    <source>
        <strain evidence="1 3">NPDC060353</strain>
    </source>
</reference>
<dbReference type="NCBIfam" id="NF033212">
    <property type="entry name" value="SapB_AmfS_lanti"/>
    <property type="match status" value="1"/>
</dbReference>
<organism evidence="1 3">
    <name type="scientific">Prauserella salsuginis</name>
    <dbReference type="NCBI Taxonomy" id="387889"/>
    <lineage>
        <taxon>Bacteria</taxon>
        <taxon>Bacillati</taxon>
        <taxon>Actinomycetota</taxon>
        <taxon>Actinomycetes</taxon>
        <taxon>Pseudonocardiales</taxon>
        <taxon>Pseudonocardiaceae</taxon>
        <taxon>Prauserella</taxon>
        <taxon>Prauserella salsuginis group</taxon>
    </lineage>
</organism>
<comment type="caution">
    <text evidence="1">The sequence shown here is derived from an EMBL/GenBank/DDBJ whole genome shotgun (WGS) entry which is preliminary data.</text>
</comment>
<name>A0ABW6G7G6_9PSEU</name>
<proteinExistence type="predicted"/>
<dbReference type="EMBL" id="JBHXCV010000011">
    <property type="protein sequence ID" value="MFD6795154.1"/>
    <property type="molecule type" value="Genomic_DNA"/>
</dbReference>
<dbReference type="EMBL" id="JBHXCV010000011">
    <property type="protein sequence ID" value="MFD6795153.1"/>
    <property type="molecule type" value="Genomic_DNA"/>
</dbReference>
<keyword evidence="3" id="KW-1185">Reference proteome</keyword>
<evidence type="ECO:0000313" key="1">
    <source>
        <dbReference type="EMBL" id="MFD6795153.1"/>
    </source>
</evidence>
<protein>
    <submittedName>
        <fullName evidence="1">Class III lanthipeptide</fullName>
    </submittedName>
</protein>
<dbReference type="NCBIfam" id="NF038154">
    <property type="entry name" value="lanthi_III_a"/>
    <property type="match status" value="1"/>
</dbReference>
<evidence type="ECO:0000313" key="3">
    <source>
        <dbReference type="Proteomes" id="UP001598673"/>
    </source>
</evidence>
<sequence>MAVLDLQALETSAAEAQLPGSTVSNNC</sequence>
<gene>
    <name evidence="1" type="ORF">ACFWGY_17595</name>
    <name evidence="2" type="ORF">ACFWGY_17600</name>
</gene>
<dbReference type="Proteomes" id="UP001598673">
    <property type="component" value="Unassembled WGS sequence"/>
</dbReference>
<dbReference type="RefSeq" id="WP_253854779.1">
    <property type="nucleotide sequence ID" value="NZ_JANBBF010000011.1"/>
</dbReference>
<evidence type="ECO:0000313" key="2">
    <source>
        <dbReference type="EMBL" id="MFD6795154.1"/>
    </source>
</evidence>